<evidence type="ECO:0000256" key="2">
    <source>
        <dbReference type="ARBA" id="ARBA00023125"/>
    </source>
</evidence>
<gene>
    <name evidence="6" type="ORF">GXP67_16990</name>
</gene>
<evidence type="ECO:0000313" key="6">
    <source>
        <dbReference type="EMBL" id="QHT68217.1"/>
    </source>
</evidence>
<proteinExistence type="predicted"/>
<dbReference type="Pfam" id="PF00440">
    <property type="entry name" value="TetR_N"/>
    <property type="match status" value="1"/>
</dbReference>
<evidence type="ECO:0000313" key="7">
    <source>
        <dbReference type="Proteomes" id="UP000480178"/>
    </source>
</evidence>
<keyword evidence="1" id="KW-0805">Transcription regulation</keyword>
<sequence length="207" mass="24396">MEVKERILAAAEGLFLQYGFRSISMDDIARHLAVSKKTIYQFFSDKDEIVCLVATRHFNREKELCKERIFDQAENAVHELLQVSRHIKTTTMNANPSIMFDLQKYHPKAWQIFKDFKLGFILQHLRRNLKQGIEEGLYRADINVEIIARLRLEQIQLAFDASAFPPTEFNFFDIQLEFLDHFIRGIVTEKGLQLLTEYKTKEHHHAQ</sequence>
<dbReference type="RefSeq" id="WP_162444234.1">
    <property type="nucleotide sequence ID" value="NZ_CP048222.1"/>
</dbReference>
<dbReference type="Proteomes" id="UP000480178">
    <property type="component" value="Chromosome"/>
</dbReference>
<feature type="DNA-binding region" description="H-T-H motif" evidence="4">
    <location>
        <begin position="24"/>
        <end position="43"/>
    </location>
</feature>
<dbReference type="PROSITE" id="PS50977">
    <property type="entry name" value="HTH_TETR_2"/>
    <property type="match status" value="1"/>
</dbReference>
<dbReference type="Gene3D" id="1.10.357.10">
    <property type="entry name" value="Tetracycline Repressor, domain 2"/>
    <property type="match status" value="1"/>
</dbReference>
<keyword evidence="3" id="KW-0804">Transcription</keyword>
<evidence type="ECO:0000256" key="1">
    <source>
        <dbReference type="ARBA" id="ARBA00023015"/>
    </source>
</evidence>
<dbReference type="GO" id="GO:0003700">
    <property type="term" value="F:DNA-binding transcription factor activity"/>
    <property type="evidence" value="ECO:0007669"/>
    <property type="project" value="TreeGrafter"/>
</dbReference>
<dbReference type="InterPro" id="IPR009057">
    <property type="entry name" value="Homeodomain-like_sf"/>
</dbReference>
<feature type="domain" description="HTH tetR-type" evidence="5">
    <location>
        <begin position="1"/>
        <end position="61"/>
    </location>
</feature>
<evidence type="ECO:0000256" key="4">
    <source>
        <dbReference type="PROSITE-ProRule" id="PRU00335"/>
    </source>
</evidence>
<dbReference type="PANTHER" id="PTHR30055:SF234">
    <property type="entry name" value="HTH-TYPE TRANSCRIPTIONAL REGULATOR BETI"/>
    <property type="match status" value="1"/>
</dbReference>
<protein>
    <submittedName>
        <fullName evidence="6">TetR/AcrR family transcriptional regulator</fullName>
    </submittedName>
</protein>
<evidence type="ECO:0000256" key="3">
    <source>
        <dbReference type="ARBA" id="ARBA00023163"/>
    </source>
</evidence>
<dbReference type="PANTHER" id="PTHR30055">
    <property type="entry name" value="HTH-TYPE TRANSCRIPTIONAL REGULATOR RUTR"/>
    <property type="match status" value="1"/>
</dbReference>
<accession>A0A6C0GJU6</accession>
<dbReference type="InterPro" id="IPR050109">
    <property type="entry name" value="HTH-type_TetR-like_transc_reg"/>
</dbReference>
<dbReference type="GO" id="GO:0000976">
    <property type="term" value="F:transcription cis-regulatory region binding"/>
    <property type="evidence" value="ECO:0007669"/>
    <property type="project" value="TreeGrafter"/>
</dbReference>
<dbReference type="AlphaFoldDB" id="A0A6C0GJU6"/>
<reference evidence="6 7" key="1">
    <citation type="submission" date="2020-01" db="EMBL/GenBank/DDBJ databases">
        <authorList>
            <person name="Kim M.K."/>
        </authorList>
    </citation>
    <scope>NUCLEOTIDE SEQUENCE [LARGE SCALE GENOMIC DNA]</scope>
    <source>
        <strain evidence="6 7">172606-1</strain>
    </source>
</reference>
<dbReference type="Gene3D" id="1.10.10.60">
    <property type="entry name" value="Homeodomain-like"/>
    <property type="match status" value="1"/>
</dbReference>
<organism evidence="6 7">
    <name type="scientific">Rhodocytophaga rosea</name>
    <dbReference type="NCBI Taxonomy" id="2704465"/>
    <lineage>
        <taxon>Bacteria</taxon>
        <taxon>Pseudomonadati</taxon>
        <taxon>Bacteroidota</taxon>
        <taxon>Cytophagia</taxon>
        <taxon>Cytophagales</taxon>
        <taxon>Rhodocytophagaceae</taxon>
        <taxon>Rhodocytophaga</taxon>
    </lineage>
</organism>
<evidence type="ECO:0000259" key="5">
    <source>
        <dbReference type="PROSITE" id="PS50977"/>
    </source>
</evidence>
<dbReference type="InterPro" id="IPR001647">
    <property type="entry name" value="HTH_TetR"/>
</dbReference>
<dbReference type="SUPFAM" id="SSF46689">
    <property type="entry name" value="Homeodomain-like"/>
    <property type="match status" value="1"/>
</dbReference>
<keyword evidence="7" id="KW-1185">Reference proteome</keyword>
<dbReference type="EMBL" id="CP048222">
    <property type="protein sequence ID" value="QHT68217.1"/>
    <property type="molecule type" value="Genomic_DNA"/>
</dbReference>
<dbReference type="FunFam" id="1.10.10.60:FF:000141">
    <property type="entry name" value="TetR family transcriptional regulator"/>
    <property type="match status" value="1"/>
</dbReference>
<dbReference type="KEGG" id="rhoz:GXP67_16990"/>
<name>A0A6C0GJU6_9BACT</name>
<dbReference type="InterPro" id="IPR036271">
    <property type="entry name" value="Tet_transcr_reg_TetR-rel_C_sf"/>
</dbReference>
<keyword evidence="2 4" id="KW-0238">DNA-binding</keyword>
<dbReference type="SUPFAM" id="SSF48498">
    <property type="entry name" value="Tetracyclin repressor-like, C-terminal domain"/>
    <property type="match status" value="1"/>
</dbReference>
<dbReference type="PRINTS" id="PR00455">
    <property type="entry name" value="HTHTETR"/>
</dbReference>